<evidence type="ECO:0000259" key="7">
    <source>
        <dbReference type="SMART" id="SM00479"/>
    </source>
</evidence>
<evidence type="ECO:0000256" key="4">
    <source>
        <dbReference type="ARBA" id="ARBA00022801"/>
    </source>
</evidence>
<evidence type="ECO:0000256" key="3">
    <source>
        <dbReference type="ARBA" id="ARBA00022723"/>
    </source>
</evidence>
<dbReference type="InterPro" id="IPR036397">
    <property type="entry name" value="RNaseH_sf"/>
</dbReference>
<dbReference type="GO" id="GO:0003676">
    <property type="term" value="F:nucleic acid binding"/>
    <property type="evidence" value="ECO:0007669"/>
    <property type="project" value="InterPro"/>
</dbReference>
<sequence length="499" mass="55284">MSEARSEIAFFDVETTVPTRTGQGFALLEFGAILVCPRKLEELEHYSTLIRPSNLSLISSLSVRCNGITRDAVISAPTFRELAARVYDILHGRIWAGHNILRFDCARIREAFAEIGQPAPEPKGTIDSLAVLTQRFGRRAGDMKLATLATYFGLGQQSHRSLDDVRMNLEVLKYCATVLFLESSLPDIFTANSWVSPNATTRSRRNSNSTPDGMILDKNIASSSRLRNDMLSPANQKTEENHPILSLVTRSIAVEIKPNTSERDPFDMALLRTESESLETDISIEETLDSSEMSSTASVSEGRTDLGGFLEPYEVFVPAINASFVPFYRGSQRIQLLHEGVILQLYCTNLKVRFGLSTKFVDHAGRPRLSFVVNASKSLCKVLDACDVVAQKLSSDSGSSSEWRPVVTRKDGFVNYPTVRLNIPTAMSGDTAVYATEMYQKESSGSVQRLVFSQFDAEELGTLFTPGTLVDAFFSLDPYDYRQNAGIRLVAKKLIIHSN</sequence>
<keyword evidence="9" id="KW-1185">Reference proteome</keyword>
<organism evidence="8 9">
    <name type="scientific">Morella rubra</name>
    <name type="common">Chinese bayberry</name>
    <dbReference type="NCBI Taxonomy" id="262757"/>
    <lineage>
        <taxon>Eukaryota</taxon>
        <taxon>Viridiplantae</taxon>
        <taxon>Streptophyta</taxon>
        <taxon>Embryophyta</taxon>
        <taxon>Tracheophyta</taxon>
        <taxon>Spermatophyta</taxon>
        <taxon>Magnoliopsida</taxon>
        <taxon>eudicotyledons</taxon>
        <taxon>Gunneridae</taxon>
        <taxon>Pentapetalae</taxon>
        <taxon>rosids</taxon>
        <taxon>fabids</taxon>
        <taxon>Fagales</taxon>
        <taxon>Myricaceae</taxon>
        <taxon>Morella</taxon>
    </lineage>
</organism>
<keyword evidence="6" id="KW-0460">Magnesium</keyword>
<evidence type="ECO:0000256" key="1">
    <source>
        <dbReference type="ARBA" id="ARBA00001946"/>
    </source>
</evidence>
<feature type="domain" description="Exonuclease" evidence="7">
    <location>
        <begin position="7"/>
        <end position="181"/>
    </location>
</feature>
<accession>A0A6A1VXH4</accession>
<comment type="caution">
    <text evidence="8">The sequence shown here is derived from an EMBL/GenBank/DDBJ whole genome shotgun (WGS) entry which is preliminary data.</text>
</comment>
<dbReference type="EMBL" id="RXIC02000022">
    <property type="protein sequence ID" value="KAB1216746.1"/>
    <property type="molecule type" value="Genomic_DNA"/>
</dbReference>
<dbReference type="Gene3D" id="3.30.420.10">
    <property type="entry name" value="Ribonuclease H-like superfamily/Ribonuclease H"/>
    <property type="match status" value="1"/>
</dbReference>
<dbReference type="Pfam" id="PF00929">
    <property type="entry name" value="RNase_T"/>
    <property type="match status" value="1"/>
</dbReference>
<dbReference type="SMART" id="SM00479">
    <property type="entry name" value="EXOIII"/>
    <property type="match status" value="1"/>
</dbReference>
<evidence type="ECO:0000256" key="6">
    <source>
        <dbReference type="ARBA" id="ARBA00022842"/>
    </source>
</evidence>
<dbReference type="FunFam" id="3.30.420.10:FF:000040">
    <property type="entry name" value="Exonuclease family protein"/>
    <property type="match status" value="1"/>
</dbReference>
<keyword evidence="2" id="KW-0540">Nuclease</keyword>
<gene>
    <name evidence="8" type="ORF">CJ030_MR4G003870</name>
</gene>
<dbReference type="GO" id="GO:0008408">
    <property type="term" value="F:3'-5' exonuclease activity"/>
    <property type="evidence" value="ECO:0007669"/>
    <property type="project" value="TreeGrafter"/>
</dbReference>
<dbReference type="SUPFAM" id="SSF53098">
    <property type="entry name" value="Ribonuclease H-like"/>
    <property type="match status" value="1"/>
</dbReference>
<dbReference type="InterPro" id="IPR013520">
    <property type="entry name" value="Ribonucl_H"/>
</dbReference>
<evidence type="ECO:0000313" key="9">
    <source>
        <dbReference type="Proteomes" id="UP000516437"/>
    </source>
</evidence>
<dbReference type="GO" id="GO:0046872">
    <property type="term" value="F:metal ion binding"/>
    <property type="evidence" value="ECO:0007669"/>
    <property type="project" value="UniProtKB-KW"/>
</dbReference>
<dbReference type="PANTHER" id="PTHR30231:SF4">
    <property type="entry name" value="PROTEIN NEN2"/>
    <property type="match status" value="1"/>
</dbReference>
<reference evidence="8 9" key="1">
    <citation type="journal article" date="2019" name="Plant Biotechnol. J.">
        <title>The red bayberry genome and genetic basis of sex determination.</title>
        <authorList>
            <person name="Jia H.M."/>
            <person name="Jia H.J."/>
            <person name="Cai Q.L."/>
            <person name="Wang Y."/>
            <person name="Zhao H.B."/>
            <person name="Yang W.F."/>
            <person name="Wang G.Y."/>
            <person name="Li Y.H."/>
            <person name="Zhan D.L."/>
            <person name="Shen Y.T."/>
            <person name="Niu Q.F."/>
            <person name="Chang L."/>
            <person name="Qiu J."/>
            <person name="Zhao L."/>
            <person name="Xie H.B."/>
            <person name="Fu W.Y."/>
            <person name="Jin J."/>
            <person name="Li X.W."/>
            <person name="Jiao Y."/>
            <person name="Zhou C.C."/>
            <person name="Tu T."/>
            <person name="Chai C.Y."/>
            <person name="Gao J.L."/>
            <person name="Fan L.J."/>
            <person name="van de Weg E."/>
            <person name="Wang J.Y."/>
            <person name="Gao Z.S."/>
        </authorList>
    </citation>
    <scope>NUCLEOTIDE SEQUENCE [LARGE SCALE GENOMIC DNA]</scope>
    <source>
        <tissue evidence="8">Leaves</tissue>
    </source>
</reference>
<evidence type="ECO:0000313" key="8">
    <source>
        <dbReference type="EMBL" id="KAB1216746.1"/>
    </source>
</evidence>
<evidence type="ECO:0000256" key="2">
    <source>
        <dbReference type="ARBA" id="ARBA00022722"/>
    </source>
</evidence>
<keyword evidence="3" id="KW-0479">Metal-binding</keyword>
<dbReference type="AlphaFoldDB" id="A0A6A1VXH4"/>
<dbReference type="CDD" id="cd06127">
    <property type="entry name" value="DEDDh"/>
    <property type="match status" value="1"/>
</dbReference>
<dbReference type="OrthoDB" id="2018529at2759"/>
<keyword evidence="5" id="KW-0269">Exonuclease</keyword>
<dbReference type="PANTHER" id="PTHR30231">
    <property type="entry name" value="DNA POLYMERASE III SUBUNIT EPSILON"/>
    <property type="match status" value="1"/>
</dbReference>
<dbReference type="InterPro" id="IPR012337">
    <property type="entry name" value="RNaseH-like_sf"/>
</dbReference>
<proteinExistence type="predicted"/>
<evidence type="ECO:0000256" key="5">
    <source>
        <dbReference type="ARBA" id="ARBA00022839"/>
    </source>
</evidence>
<keyword evidence="4" id="KW-0378">Hydrolase</keyword>
<name>A0A6A1VXH4_9ROSI</name>
<dbReference type="Proteomes" id="UP000516437">
    <property type="component" value="Chromosome 4"/>
</dbReference>
<protein>
    <recommendedName>
        <fullName evidence="7">Exonuclease domain-containing protein</fullName>
    </recommendedName>
</protein>
<comment type="cofactor">
    <cofactor evidence="1">
        <name>Mg(2+)</name>
        <dbReference type="ChEBI" id="CHEBI:18420"/>
    </cofactor>
</comment>